<evidence type="ECO:0000256" key="1">
    <source>
        <dbReference type="SAM" id="MobiDB-lite"/>
    </source>
</evidence>
<name>A0A2H3C5Q0_9AGAR</name>
<evidence type="ECO:0000256" key="2">
    <source>
        <dbReference type="SAM" id="Phobius"/>
    </source>
</evidence>
<keyword evidence="5" id="KW-1185">Reference proteome</keyword>
<feature type="region of interest" description="Disordered" evidence="1">
    <location>
        <begin position="177"/>
        <end position="309"/>
    </location>
</feature>
<evidence type="ECO:0000313" key="4">
    <source>
        <dbReference type="EMBL" id="PBK73648.1"/>
    </source>
</evidence>
<accession>A0A2H3C5Q0</accession>
<evidence type="ECO:0000313" key="5">
    <source>
        <dbReference type="Proteomes" id="UP000218334"/>
    </source>
</evidence>
<dbReference type="AlphaFoldDB" id="A0A2H3C5Q0"/>
<gene>
    <name evidence="4" type="ORF">ARMSODRAFT_952748</name>
</gene>
<feature type="chain" id="PRO_5013816714" description="REJ domain-containing protein" evidence="3">
    <location>
        <begin position="24"/>
        <end position="342"/>
    </location>
</feature>
<dbReference type="STRING" id="1076256.A0A2H3C5Q0"/>
<feature type="compositionally biased region" description="Low complexity" evidence="1">
    <location>
        <begin position="32"/>
        <end position="131"/>
    </location>
</feature>
<feature type="transmembrane region" description="Helical" evidence="2">
    <location>
        <begin position="134"/>
        <end position="161"/>
    </location>
</feature>
<feature type="compositionally biased region" description="Polar residues" evidence="1">
    <location>
        <begin position="190"/>
        <end position="199"/>
    </location>
</feature>
<dbReference type="Proteomes" id="UP000218334">
    <property type="component" value="Unassembled WGS sequence"/>
</dbReference>
<organism evidence="4 5">
    <name type="scientific">Armillaria solidipes</name>
    <dbReference type="NCBI Taxonomy" id="1076256"/>
    <lineage>
        <taxon>Eukaryota</taxon>
        <taxon>Fungi</taxon>
        <taxon>Dikarya</taxon>
        <taxon>Basidiomycota</taxon>
        <taxon>Agaricomycotina</taxon>
        <taxon>Agaricomycetes</taxon>
        <taxon>Agaricomycetidae</taxon>
        <taxon>Agaricales</taxon>
        <taxon>Marasmiineae</taxon>
        <taxon>Physalacriaceae</taxon>
        <taxon>Armillaria</taxon>
    </lineage>
</organism>
<feature type="region of interest" description="Disordered" evidence="1">
    <location>
        <begin position="31"/>
        <end position="131"/>
    </location>
</feature>
<protein>
    <recommendedName>
        <fullName evidence="6">REJ domain-containing protein</fullName>
    </recommendedName>
</protein>
<evidence type="ECO:0008006" key="6">
    <source>
        <dbReference type="Google" id="ProtNLM"/>
    </source>
</evidence>
<keyword evidence="3" id="KW-0732">Signal</keyword>
<reference evidence="5" key="1">
    <citation type="journal article" date="2017" name="Nat. Ecol. Evol.">
        <title>Genome expansion and lineage-specific genetic innovations in the forest pathogenic fungi Armillaria.</title>
        <authorList>
            <person name="Sipos G."/>
            <person name="Prasanna A.N."/>
            <person name="Walter M.C."/>
            <person name="O'Connor E."/>
            <person name="Balint B."/>
            <person name="Krizsan K."/>
            <person name="Kiss B."/>
            <person name="Hess J."/>
            <person name="Varga T."/>
            <person name="Slot J."/>
            <person name="Riley R."/>
            <person name="Boka B."/>
            <person name="Rigling D."/>
            <person name="Barry K."/>
            <person name="Lee J."/>
            <person name="Mihaltcheva S."/>
            <person name="LaButti K."/>
            <person name="Lipzen A."/>
            <person name="Waldron R."/>
            <person name="Moloney N.M."/>
            <person name="Sperisen C."/>
            <person name="Kredics L."/>
            <person name="Vagvoelgyi C."/>
            <person name="Patrignani A."/>
            <person name="Fitzpatrick D."/>
            <person name="Nagy I."/>
            <person name="Doyle S."/>
            <person name="Anderson J.B."/>
            <person name="Grigoriev I.V."/>
            <person name="Gueldener U."/>
            <person name="Muensterkoetter M."/>
            <person name="Nagy L.G."/>
        </authorList>
    </citation>
    <scope>NUCLEOTIDE SEQUENCE [LARGE SCALE GENOMIC DNA]</scope>
    <source>
        <strain evidence="5">28-4</strain>
    </source>
</reference>
<keyword evidence="2" id="KW-0812">Transmembrane</keyword>
<evidence type="ECO:0000256" key="3">
    <source>
        <dbReference type="SAM" id="SignalP"/>
    </source>
</evidence>
<proteinExistence type="predicted"/>
<feature type="signal peptide" evidence="3">
    <location>
        <begin position="1"/>
        <end position="23"/>
    </location>
</feature>
<keyword evidence="2" id="KW-0472">Membrane</keyword>
<dbReference type="EMBL" id="KZ293420">
    <property type="protein sequence ID" value="PBK73648.1"/>
    <property type="molecule type" value="Genomic_DNA"/>
</dbReference>
<keyword evidence="2" id="KW-1133">Transmembrane helix</keyword>
<sequence length="342" mass="34616">MVPLRFLWALALILAAGPSATQAVVLGARQDTTTSDGTTTRSTTSSSTTTSSTSTTSSSSSSSSSSTGTSSSSSSTSSSSSSASASASTSTSGSGSSTVASSTVTQSSSTVASSTTASASATESSSTMSSGSGLGVGAIIGIAVGALVAASLASVLFSSILKRRRVAKKRPRASFYDPKFFVPPHKSTEPDFSTTQSQLKGFLAPSPAVGRSRSHRQTDSMGTSSTPLLPLNRRDDDASHGGGSNAYAASPSSTPRASVDHERNEDISASDPSWLGHDHYPSPYIDSAGEPPSAAQSTVFSPIPQLGYRPLSTVDQADFSLKAIQDTLDKGRRNSTSPATGV</sequence>